<organism evidence="3 4">
    <name type="scientific">Polarella glacialis</name>
    <name type="common">Dinoflagellate</name>
    <dbReference type="NCBI Taxonomy" id="89957"/>
    <lineage>
        <taxon>Eukaryota</taxon>
        <taxon>Sar</taxon>
        <taxon>Alveolata</taxon>
        <taxon>Dinophyceae</taxon>
        <taxon>Suessiales</taxon>
        <taxon>Suessiaceae</taxon>
        <taxon>Polarella</taxon>
    </lineage>
</organism>
<protein>
    <submittedName>
        <fullName evidence="3">Uncharacterized protein</fullName>
    </submittedName>
</protein>
<evidence type="ECO:0000256" key="2">
    <source>
        <dbReference type="SAM" id="SignalP"/>
    </source>
</evidence>
<keyword evidence="1" id="KW-1133">Transmembrane helix</keyword>
<keyword evidence="1" id="KW-0812">Transmembrane</keyword>
<keyword evidence="2" id="KW-0732">Signal</keyword>
<comment type="caution">
    <text evidence="3">The sequence shown here is derived from an EMBL/GenBank/DDBJ whole genome shotgun (WGS) entry which is preliminary data.</text>
</comment>
<dbReference type="AlphaFoldDB" id="A0A813LDC7"/>
<dbReference type="EMBL" id="CAJNNW010034944">
    <property type="protein sequence ID" value="CAE8724733.1"/>
    <property type="molecule type" value="Genomic_DNA"/>
</dbReference>
<evidence type="ECO:0000256" key="1">
    <source>
        <dbReference type="SAM" id="Phobius"/>
    </source>
</evidence>
<sequence length="137" mass="14907">MANQKQRGTIMLACLALLISFLSGRWSSFGASFVGVAIKMRSTRTSVQQIGNGYRESMSLRDHDKTFLLGKDNIGAMVILSATPLFPVSTFLLAAVLSSALFLFPPRVGSWAIKPVGCKVCVTSPVESEFMYSFMSL</sequence>
<feature type="signal peptide" evidence="2">
    <location>
        <begin position="1"/>
        <end position="24"/>
    </location>
</feature>
<evidence type="ECO:0000313" key="4">
    <source>
        <dbReference type="Proteomes" id="UP000626109"/>
    </source>
</evidence>
<name>A0A813LDC7_POLGL</name>
<gene>
    <name evidence="3" type="ORF">PGLA2088_LOCUS43827</name>
</gene>
<accession>A0A813LDC7</accession>
<reference evidence="3" key="1">
    <citation type="submission" date="2021-02" db="EMBL/GenBank/DDBJ databases">
        <authorList>
            <person name="Dougan E. K."/>
            <person name="Rhodes N."/>
            <person name="Thang M."/>
            <person name="Chan C."/>
        </authorList>
    </citation>
    <scope>NUCLEOTIDE SEQUENCE</scope>
</reference>
<feature type="transmembrane region" description="Helical" evidence="1">
    <location>
        <begin position="74"/>
        <end position="104"/>
    </location>
</feature>
<feature type="chain" id="PRO_5032332061" evidence="2">
    <location>
        <begin position="25"/>
        <end position="137"/>
    </location>
</feature>
<keyword evidence="1" id="KW-0472">Membrane</keyword>
<evidence type="ECO:0000313" key="3">
    <source>
        <dbReference type="EMBL" id="CAE8724733.1"/>
    </source>
</evidence>
<proteinExistence type="predicted"/>
<dbReference type="Proteomes" id="UP000626109">
    <property type="component" value="Unassembled WGS sequence"/>
</dbReference>